<evidence type="ECO:0000313" key="2">
    <source>
        <dbReference type="EMBL" id="KYF57963.1"/>
    </source>
</evidence>
<gene>
    <name evidence="2" type="ORF">BE08_10325</name>
</gene>
<dbReference type="AlphaFoldDB" id="A0A150PQN6"/>
<name>A0A150PQN6_SORCE</name>
<dbReference type="EMBL" id="JELY01000829">
    <property type="protein sequence ID" value="KYF57963.1"/>
    <property type="molecule type" value="Genomic_DNA"/>
</dbReference>
<sequence>MLGHMNARVHRALRPLVMLAVGPAFCAAVGITMVHAWIDGRRPVRRRERARAALRHERVLARGLAQL</sequence>
<evidence type="ECO:0000313" key="3">
    <source>
        <dbReference type="Proteomes" id="UP000075420"/>
    </source>
</evidence>
<feature type="transmembrane region" description="Helical" evidence="1">
    <location>
        <begin position="12"/>
        <end position="38"/>
    </location>
</feature>
<keyword evidence="1" id="KW-0472">Membrane</keyword>
<proteinExistence type="predicted"/>
<dbReference type="Proteomes" id="UP000075420">
    <property type="component" value="Unassembled WGS sequence"/>
</dbReference>
<protein>
    <submittedName>
        <fullName evidence="2">Uncharacterized protein</fullName>
    </submittedName>
</protein>
<keyword evidence="1" id="KW-0812">Transmembrane</keyword>
<reference evidence="2 3" key="1">
    <citation type="submission" date="2014-02" db="EMBL/GenBank/DDBJ databases">
        <title>The small core and large imbalanced accessory genome model reveals a collaborative survival strategy of Sorangium cellulosum strains in nature.</title>
        <authorList>
            <person name="Han K."/>
            <person name="Peng R."/>
            <person name="Blom J."/>
            <person name="Li Y.-Z."/>
        </authorList>
    </citation>
    <scope>NUCLEOTIDE SEQUENCE [LARGE SCALE GENOMIC DNA]</scope>
    <source>
        <strain evidence="2 3">So0157-25</strain>
    </source>
</reference>
<evidence type="ECO:0000256" key="1">
    <source>
        <dbReference type="SAM" id="Phobius"/>
    </source>
</evidence>
<organism evidence="2 3">
    <name type="scientific">Sorangium cellulosum</name>
    <name type="common">Polyangium cellulosum</name>
    <dbReference type="NCBI Taxonomy" id="56"/>
    <lineage>
        <taxon>Bacteria</taxon>
        <taxon>Pseudomonadati</taxon>
        <taxon>Myxococcota</taxon>
        <taxon>Polyangia</taxon>
        <taxon>Polyangiales</taxon>
        <taxon>Polyangiaceae</taxon>
        <taxon>Sorangium</taxon>
    </lineage>
</organism>
<comment type="caution">
    <text evidence="2">The sequence shown here is derived from an EMBL/GenBank/DDBJ whole genome shotgun (WGS) entry which is preliminary data.</text>
</comment>
<keyword evidence="1" id="KW-1133">Transmembrane helix</keyword>
<accession>A0A150PQN6</accession>